<evidence type="ECO:0008006" key="5">
    <source>
        <dbReference type="Google" id="ProtNLM"/>
    </source>
</evidence>
<comment type="similarity">
    <text evidence="1">Belongs to the TolB family.</text>
</comment>
<name>A0A0P6XXI2_9CHLR</name>
<dbReference type="SUPFAM" id="SSF49464">
    <property type="entry name" value="Carboxypeptidase regulatory domain-like"/>
    <property type="match status" value="1"/>
</dbReference>
<dbReference type="EMBL" id="LGKP01000037">
    <property type="protein sequence ID" value="KPL80631.1"/>
    <property type="molecule type" value="Genomic_DNA"/>
</dbReference>
<dbReference type="STRING" id="70996.SE18_23750"/>
<accession>A0A0P6XXI2</accession>
<organism evidence="3 4">
    <name type="scientific">Herpetosiphon geysericola</name>
    <dbReference type="NCBI Taxonomy" id="70996"/>
    <lineage>
        <taxon>Bacteria</taxon>
        <taxon>Bacillati</taxon>
        <taxon>Chloroflexota</taxon>
        <taxon>Chloroflexia</taxon>
        <taxon>Herpetosiphonales</taxon>
        <taxon>Herpetosiphonaceae</taxon>
        <taxon>Herpetosiphon</taxon>
    </lineage>
</organism>
<keyword evidence="4" id="KW-1185">Reference proteome</keyword>
<dbReference type="SUPFAM" id="SSF69304">
    <property type="entry name" value="Tricorn protease N-terminal domain"/>
    <property type="match status" value="1"/>
</dbReference>
<gene>
    <name evidence="3" type="ORF">SE18_23750</name>
</gene>
<reference evidence="3 4" key="1">
    <citation type="submission" date="2015-07" db="EMBL/GenBank/DDBJ databases">
        <title>Whole genome sequence of Herpetosiphon geysericola DSM 7119.</title>
        <authorList>
            <person name="Hemp J."/>
            <person name="Ward L.M."/>
            <person name="Pace L.A."/>
            <person name="Fischer W.W."/>
        </authorList>
    </citation>
    <scope>NUCLEOTIDE SEQUENCE [LARGE SCALE GENOMIC DNA]</scope>
    <source>
        <strain evidence="3 4">DSM 7119</strain>
    </source>
</reference>
<dbReference type="Gene3D" id="2.60.40.1120">
    <property type="entry name" value="Carboxypeptidase-like, regulatory domain"/>
    <property type="match status" value="1"/>
</dbReference>
<sequence length="448" mass="49031">MNQQNEIRIDSVMSRLWQTILMVWIGSMMLVLVACGQPAAEKFIYTGMIYDQENKPILDADVSISINETDHKARTDSEGRYIFVIPSNHQIKALNATARGYTTYYSDTITAEQNGIESHIPLIVLAPLTDTIQIGQTSIPVVSSSITPSASIPPTLGPTRQPQGRIAFAAMRELEMGSNIYVINADGTDERRLTNAEGQAAFFLSPRWSPNGRFIAATGPGAEEYDIYLLNPDGSGGTNLTNSRDLSEEAPAWSPDGQKIVYIGSQAHRGGPTDIYVINSDGSGRTAVASGLESPRQPEWSPDGKFIAFSAYDGNDLTIFIMNADGTNIKRLIPKDSVVSANHPRWSPNGLSILFNDINVNYSIAPDGTNLKRLTDEAVNATHPIWSSDGEQIAYSTDTIKDVSVSIEESISIIELTVIDTNGSIPRVIHREEMLSAYASFFEPDWHK</sequence>
<proteinExistence type="inferred from homology"/>
<dbReference type="PANTHER" id="PTHR36842">
    <property type="entry name" value="PROTEIN TOLB HOMOLOG"/>
    <property type="match status" value="1"/>
</dbReference>
<comment type="caution">
    <text evidence="3">The sequence shown here is derived from an EMBL/GenBank/DDBJ whole genome shotgun (WGS) entry which is preliminary data.</text>
</comment>
<dbReference type="Proteomes" id="UP000050277">
    <property type="component" value="Unassembled WGS sequence"/>
</dbReference>
<dbReference type="InterPro" id="IPR011659">
    <property type="entry name" value="WD40"/>
</dbReference>
<dbReference type="Pfam" id="PF07676">
    <property type="entry name" value="PD40"/>
    <property type="match status" value="4"/>
</dbReference>
<dbReference type="Gene3D" id="2.120.10.30">
    <property type="entry name" value="TolB, C-terminal domain"/>
    <property type="match status" value="2"/>
</dbReference>
<dbReference type="RefSeq" id="WP_054536961.1">
    <property type="nucleotide sequence ID" value="NZ_LGKP01000037.1"/>
</dbReference>
<protein>
    <recommendedName>
        <fullName evidence="5">DUF5050 domain-containing protein</fullName>
    </recommendedName>
</protein>
<evidence type="ECO:0000256" key="2">
    <source>
        <dbReference type="SAM" id="Phobius"/>
    </source>
</evidence>
<dbReference type="PANTHER" id="PTHR36842:SF1">
    <property type="entry name" value="PROTEIN TOLB"/>
    <property type="match status" value="1"/>
</dbReference>
<dbReference type="AlphaFoldDB" id="A0A0P6XXI2"/>
<feature type="transmembrane region" description="Helical" evidence="2">
    <location>
        <begin position="21"/>
        <end position="40"/>
    </location>
</feature>
<dbReference type="OrthoDB" id="166219at2"/>
<evidence type="ECO:0000313" key="4">
    <source>
        <dbReference type="Proteomes" id="UP000050277"/>
    </source>
</evidence>
<keyword evidence="2" id="KW-0812">Transmembrane</keyword>
<keyword evidence="2" id="KW-0472">Membrane</keyword>
<keyword evidence="2" id="KW-1133">Transmembrane helix</keyword>
<dbReference type="InterPro" id="IPR011042">
    <property type="entry name" value="6-blade_b-propeller_TolB-like"/>
</dbReference>
<dbReference type="InterPro" id="IPR008969">
    <property type="entry name" value="CarboxyPept-like_regulatory"/>
</dbReference>
<evidence type="ECO:0000256" key="1">
    <source>
        <dbReference type="ARBA" id="ARBA00009820"/>
    </source>
</evidence>
<evidence type="ECO:0000313" key="3">
    <source>
        <dbReference type="EMBL" id="KPL80631.1"/>
    </source>
</evidence>